<sequence>MSVIIIVLLILCAVFTAGSFYYLRLLGYSTSYPPKRVLKQKALFCTGSAGLVLLLLFFIQLLI</sequence>
<evidence type="ECO:0000256" key="1">
    <source>
        <dbReference type="SAM" id="Phobius"/>
    </source>
</evidence>
<evidence type="ECO:0008006" key="4">
    <source>
        <dbReference type="Google" id="ProtNLM"/>
    </source>
</evidence>
<feature type="transmembrane region" description="Helical" evidence="1">
    <location>
        <begin position="6"/>
        <end position="23"/>
    </location>
</feature>
<proteinExistence type="predicted"/>
<feature type="transmembrane region" description="Helical" evidence="1">
    <location>
        <begin position="43"/>
        <end position="62"/>
    </location>
</feature>
<keyword evidence="1" id="KW-0812">Transmembrane</keyword>
<dbReference type="AlphaFoldDB" id="A0A1R1QN47"/>
<dbReference type="EMBL" id="MTJL01000016">
    <property type="protein sequence ID" value="OMI06095.1"/>
    <property type="molecule type" value="Genomic_DNA"/>
</dbReference>
<evidence type="ECO:0000313" key="2">
    <source>
        <dbReference type="EMBL" id="OMI06095.1"/>
    </source>
</evidence>
<dbReference type="OrthoDB" id="2943546at2"/>
<dbReference type="GeneID" id="92788934"/>
<dbReference type="RefSeq" id="WP_076761686.1">
    <property type="nucleotide sequence ID" value="NZ_CP133085.1"/>
</dbReference>
<accession>A0A1R1QN47</accession>
<reference evidence="2 3" key="1">
    <citation type="submission" date="2017-01" db="EMBL/GenBank/DDBJ databases">
        <title>Bacillus phylogenomics.</title>
        <authorList>
            <person name="Dunlap C."/>
        </authorList>
    </citation>
    <scope>NUCLEOTIDE SEQUENCE [LARGE SCALE GENOMIC DNA]</scope>
    <source>
        <strain evidence="2 3">NRRL B-41282</strain>
    </source>
</reference>
<keyword evidence="1" id="KW-0472">Membrane</keyword>
<dbReference type="Proteomes" id="UP000187367">
    <property type="component" value="Unassembled WGS sequence"/>
</dbReference>
<organism evidence="2 3">
    <name type="scientific">Bacillus swezeyi</name>
    <dbReference type="NCBI Taxonomy" id="1925020"/>
    <lineage>
        <taxon>Bacteria</taxon>
        <taxon>Bacillati</taxon>
        <taxon>Bacillota</taxon>
        <taxon>Bacilli</taxon>
        <taxon>Bacillales</taxon>
        <taxon>Bacillaceae</taxon>
        <taxon>Bacillus</taxon>
    </lineage>
</organism>
<keyword evidence="1" id="KW-1133">Transmembrane helix</keyword>
<dbReference type="Pfam" id="PF26302">
    <property type="entry name" value="YhzF"/>
    <property type="match status" value="1"/>
</dbReference>
<dbReference type="InterPro" id="IPR058724">
    <property type="entry name" value="YhzF"/>
</dbReference>
<keyword evidence="3" id="KW-1185">Reference proteome</keyword>
<comment type="caution">
    <text evidence="2">The sequence shown here is derived from an EMBL/GenBank/DDBJ whole genome shotgun (WGS) entry which is preliminary data.</text>
</comment>
<accession>A0A1R1RW70</accession>
<evidence type="ECO:0000313" key="3">
    <source>
        <dbReference type="Proteomes" id="UP000187367"/>
    </source>
</evidence>
<protein>
    <recommendedName>
        <fullName evidence="4">Mas-related G-protein coupled receptor member D</fullName>
    </recommendedName>
</protein>
<gene>
    <name evidence="2" type="ORF">BW143_09160</name>
</gene>
<name>A0A1R1QN47_9BACI</name>